<feature type="transmembrane region" description="Helical" evidence="2">
    <location>
        <begin position="309"/>
        <end position="327"/>
    </location>
</feature>
<dbReference type="PANTHER" id="PTHR23028">
    <property type="entry name" value="ACETYLTRANSFERASE"/>
    <property type="match status" value="1"/>
</dbReference>
<accession>A0AAD9Z7U3</accession>
<reference evidence="4" key="1">
    <citation type="submission" date="2022-11" db="EMBL/GenBank/DDBJ databases">
        <title>Chromosomal genome sequence assembly and mating type (MAT) locus characterization of the leprose asexual lichenized fungus Lepraria neglecta (Nyl.) Erichsen.</title>
        <authorList>
            <person name="Allen J.L."/>
            <person name="Pfeffer B."/>
        </authorList>
    </citation>
    <scope>NUCLEOTIDE SEQUENCE</scope>
    <source>
        <strain evidence="4">Allen 5258</strain>
    </source>
</reference>
<feature type="transmembrane region" description="Helical" evidence="2">
    <location>
        <begin position="339"/>
        <end position="366"/>
    </location>
</feature>
<dbReference type="EMBL" id="JASNWA010000007">
    <property type="protein sequence ID" value="KAK3172536.1"/>
    <property type="molecule type" value="Genomic_DNA"/>
</dbReference>
<evidence type="ECO:0000313" key="5">
    <source>
        <dbReference type="Proteomes" id="UP001276659"/>
    </source>
</evidence>
<feature type="transmembrane region" description="Helical" evidence="2">
    <location>
        <begin position="72"/>
        <end position="88"/>
    </location>
</feature>
<evidence type="ECO:0000256" key="2">
    <source>
        <dbReference type="SAM" id="Phobius"/>
    </source>
</evidence>
<protein>
    <recommendedName>
        <fullName evidence="3">Acyltransferase 3 domain-containing protein</fullName>
    </recommendedName>
</protein>
<comment type="caution">
    <text evidence="4">The sequence shown here is derived from an EMBL/GenBank/DDBJ whole genome shotgun (WGS) entry which is preliminary data.</text>
</comment>
<keyword evidence="2" id="KW-0472">Membrane</keyword>
<evidence type="ECO:0000313" key="4">
    <source>
        <dbReference type="EMBL" id="KAK3172536.1"/>
    </source>
</evidence>
<sequence length="583" mass="65225">MRVRIVPWTAATSSAAGRDVKWAEGLRGIASLLVVTSHLTRAFAPTFLAPAENKSDLGSIFHVPFLRLPAQGPPWVALFFLLTGYVNAMKPMKQARNGSVGQALSGLSSSTLRRTGRLVLPTTVATLVSWMLCQVGGYRIGKTCDATWIRDTSPNPTAGFIAPLRSLVHNCFTTWSNGSNVYDPIQWTLPFLLKGSMLVYLTLLATVRTQPNARLLVFTSLYFFSWAGRDPMTGMNIYMGALLADLSTQISSQIGTPKRDPLVRLLPWLLLFVGLHLSGYPEKNPEWTTWSKHLAEIGHWIFPKGSEYWRFWPAIGAQCVTISVLLSPTLQKFLSHPSLIWLGSLSFPLYLIHGPLIRSVLSWMLFGWRRPMYYYTKKADGSVDQTWERIPFPDNWVFVIVLPIFFLVLLTTAHLWNLVIDPWCSWATRRLEEAMSNEEAGDKGARARSSSVLGGHSRTASVTDKHFELLPEPTLQSAQHSLLASLTPELNTLLTRVETHLDKLARREQALIARTELLEGRIGEGRASGGARERSSVGMSGEGSREALRLKQLRGKKERLGYAVERLVLQAQQKERQLRVSCF</sequence>
<feature type="region of interest" description="Disordered" evidence="1">
    <location>
        <begin position="437"/>
        <end position="457"/>
    </location>
</feature>
<keyword evidence="5" id="KW-1185">Reference proteome</keyword>
<organism evidence="4 5">
    <name type="scientific">Lepraria neglecta</name>
    <dbReference type="NCBI Taxonomy" id="209136"/>
    <lineage>
        <taxon>Eukaryota</taxon>
        <taxon>Fungi</taxon>
        <taxon>Dikarya</taxon>
        <taxon>Ascomycota</taxon>
        <taxon>Pezizomycotina</taxon>
        <taxon>Lecanoromycetes</taxon>
        <taxon>OSLEUM clade</taxon>
        <taxon>Lecanoromycetidae</taxon>
        <taxon>Lecanorales</taxon>
        <taxon>Lecanorineae</taxon>
        <taxon>Stereocaulaceae</taxon>
        <taxon>Lepraria</taxon>
    </lineage>
</organism>
<feature type="transmembrane region" description="Helical" evidence="2">
    <location>
        <begin position="396"/>
        <end position="420"/>
    </location>
</feature>
<evidence type="ECO:0000259" key="3">
    <source>
        <dbReference type="Pfam" id="PF01757"/>
    </source>
</evidence>
<dbReference type="Proteomes" id="UP001276659">
    <property type="component" value="Unassembled WGS sequence"/>
</dbReference>
<feature type="domain" description="Acyltransferase 3" evidence="3">
    <location>
        <begin position="21"/>
        <end position="409"/>
    </location>
</feature>
<dbReference type="AlphaFoldDB" id="A0AAD9Z7U3"/>
<feature type="compositionally biased region" description="Polar residues" evidence="1">
    <location>
        <begin position="448"/>
        <end position="457"/>
    </location>
</feature>
<dbReference type="GO" id="GO:0042729">
    <property type="term" value="C:DASH complex"/>
    <property type="evidence" value="ECO:0007669"/>
    <property type="project" value="InterPro"/>
</dbReference>
<dbReference type="Pfam" id="PF08287">
    <property type="entry name" value="DASH_Spc19"/>
    <property type="match status" value="1"/>
</dbReference>
<dbReference type="GO" id="GO:0005876">
    <property type="term" value="C:spindle microtubule"/>
    <property type="evidence" value="ECO:0007669"/>
    <property type="project" value="InterPro"/>
</dbReference>
<feature type="region of interest" description="Disordered" evidence="1">
    <location>
        <begin position="525"/>
        <end position="546"/>
    </location>
</feature>
<dbReference type="InterPro" id="IPR050879">
    <property type="entry name" value="Acyltransferase_3"/>
</dbReference>
<name>A0AAD9Z7U3_9LECA</name>
<dbReference type="GO" id="GO:0016747">
    <property type="term" value="F:acyltransferase activity, transferring groups other than amino-acyl groups"/>
    <property type="evidence" value="ECO:0007669"/>
    <property type="project" value="InterPro"/>
</dbReference>
<proteinExistence type="predicted"/>
<dbReference type="GO" id="GO:0008608">
    <property type="term" value="P:attachment of spindle microtubules to kinetochore"/>
    <property type="evidence" value="ECO:0007669"/>
    <property type="project" value="InterPro"/>
</dbReference>
<gene>
    <name evidence="4" type="ORF">OEA41_005858</name>
</gene>
<keyword evidence="2" id="KW-1133">Transmembrane helix</keyword>
<dbReference type="Pfam" id="PF01757">
    <property type="entry name" value="Acyl_transf_3"/>
    <property type="match status" value="1"/>
</dbReference>
<dbReference type="InterPro" id="IPR013251">
    <property type="entry name" value="DASH_Spc19"/>
</dbReference>
<dbReference type="InterPro" id="IPR002656">
    <property type="entry name" value="Acyl_transf_3_dom"/>
</dbReference>
<keyword evidence="2" id="KW-0812">Transmembrane</keyword>
<dbReference type="PANTHER" id="PTHR23028:SF128">
    <property type="entry name" value="ACYLTRANSFERASE 3 DOMAIN-CONTAINING PROTEIN"/>
    <property type="match status" value="1"/>
</dbReference>
<evidence type="ECO:0000256" key="1">
    <source>
        <dbReference type="SAM" id="MobiDB-lite"/>
    </source>
</evidence>